<geneLocation type="plasmid" evidence="15">
    <name>pKVU_200</name>
</geneLocation>
<dbReference type="GO" id="GO:0010045">
    <property type="term" value="P:response to nickel cation"/>
    <property type="evidence" value="ECO:0007669"/>
    <property type="project" value="TreeGrafter"/>
</dbReference>
<dbReference type="Proteomes" id="UP000000692">
    <property type="component" value="Plasmid 2"/>
</dbReference>
<evidence type="ECO:0000256" key="8">
    <source>
        <dbReference type="ARBA" id="ARBA00022989"/>
    </source>
</evidence>
<evidence type="ECO:0000256" key="5">
    <source>
        <dbReference type="ARBA" id="ARBA00022475"/>
    </source>
</evidence>
<dbReference type="GO" id="GO:0005886">
    <property type="term" value="C:plasma membrane"/>
    <property type="evidence" value="ECO:0007669"/>
    <property type="project" value="UniProtKB-SubCell"/>
</dbReference>
<dbReference type="Pfam" id="PF03824">
    <property type="entry name" value="NicO"/>
    <property type="match status" value="1"/>
</dbReference>
<evidence type="ECO:0000313" key="15">
    <source>
        <dbReference type="Proteomes" id="UP000000692"/>
    </source>
</evidence>
<dbReference type="KEGG" id="kvl:KVU_PB0039"/>
<comment type="function">
    <text evidence="1">Efflux system for nickel and cobalt.</text>
</comment>
<evidence type="ECO:0000256" key="4">
    <source>
        <dbReference type="ARBA" id="ARBA00022448"/>
    </source>
</evidence>
<evidence type="ECO:0000256" key="6">
    <source>
        <dbReference type="ARBA" id="ARBA00022596"/>
    </source>
</evidence>
<dbReference type="InterPro" id="IPR011541">
    <property type="entry name" value="Ni/Co_transpt_high_affinity"/>
</dbReference>
<name>F9YBG5_KETVW</name>
<feature type="transmembrane region" description="Helical" evidence="13">
    <location>
        <begin position="96"/>
        <end position="121"/>
    </location>
</feature>
<protein>
    <recommendedName>
        <fullName evidence="13">Nickel/cobalt efflux system</fullName>
    </recommendedName>
</protein>
<keyword evidence="10" id="KW-0921">Nickel transport</keyword>
<feature type="transmembrane region" description="Helical" evidence="13">
    <location>
        <begin position="57"/>
        <end position="75"/>
    </location>
</feature>
<accession>F9YBG5</accession>
<keyword evidence="8 13" id="KW-1133">Transmembrane helix</keyword>
<evidence type="ECO:0000256" key="1">
    <source>
        <dbReference type="ARBA" id="ARBA00002510"/>
    </source>
</evidence>
<keyword evidence="9" id="KW-0406">Ion transport</keyword>
<evidence type="ECO:0000256" key="11">
    <source>
        <dbReference type="ARBA" id="ARBA00023136"/>
    </source>
</evidence>
<dbReference type="OrthoDB" id="9812956at2"/>
<keyword evidence="3" id="KW-0171">Cobalt transport</keyword>
<dbReference type="EMBL" id="CP002020">
    <property type="protein sequence ID" value="AEM42717.1"/>
    <property type="molecule type" value="Genomic_DNA"/>
</dbReference>
<keyword evidence="5" id="KW-1003">Cell membrane</keyword>
<dbReference type="GO" id="GO:0015099">
    <property type="term" value="F:nickel cation transmembrane transporter activity"/>
    <property type="evidence" value="ECO:0007669"/>
    <property type="project" value="UniProtKB-UniRule"/>
</dbReference>
<reference evidence="14 15" key="1">
    <citation type="journal article" date="2011" name="J. Bacteriol.">
        <title>Complete genome sequence of the industrial strain Ketogulonicigenium vulgare WSH-001.</title>
        <authorList>
            <person name="Liu L."/>
            <person name="Li Y."/>
            <person name="Zhang J."/>
            <person name="Zhou Z."/>
            <person name="Liu J."/>
            <person name="Li X."/>
            <person name="Zhou J."/>
            <person name="Du G."/>
            <person name="Wang L."/>
            <person name="Chen J."/>
        </authorList>
    </citation>
    <scope>NUCLEOTIDE SEQUENCE [LARGE SCALE GENOMIC DNA]</scope>
    <source>
        <strain evidence="14 15">WSH-001</strain>
        <plasmid evidence="15">pKVU_200</plasmid>
    </source>
</reference>
<keyword evidence="7 13" id="KW-0812">Transmembrane</keyword>
<dbReference type="HOGENOM" id="CLU_058605_0_0_5"/>
<dbReference type="PANTHER" id="PTHR40659">
    <property type="entry name" value="NICKEL/COBALT EFFLUX SYSTEM RCNA"/>
    <property type="match status" value="1"/>
</dbReference>
<comment type="similarity">
    <text evidence="13">Belongs to the NiCoT transporter (TC 2.A.52) family.</text>
</comment>
<dbReference type="AlphaFoldDB" id="F9YBG5"/>
<evidence type="ECO:0000256" key="3">
    <source>
        <dbReference type="ARBA" id="ARBA00022426"/>
    </source>
</evidence>
<evidence type="ECO:0000256" key="10">
    <source>
        <dbReference type="ARBA" id="ARBA00023112"/>
    </source>
</evidence>
<keyword evidence="6" id="KW-0533">Nickel</keyword>
<evidence type="ECO:0000256" key="13">
    <source>
        <dbReference type="RuleBase" id="RU362101"/>
    </source>
</evidence>
<dbReference type="PATRIC" id="fig|759362.5.peg.2993"/>
<sequence length="216" mass="22553">MRALAVSVSILAVIALSVALALGLPDVIARQAVGMQREAQDALAGALRALRSGQSGAVIGFLTLCFMHGFLHAIGPGHGKAVIAAYGAASGAGVRWMAGLAALSSLGQALVAIALVYGAVWLLDGARDRIEELAAYIEPFSFALVAGLGLMLVWRGLRRLRPAKVAHHHHHHDHDCSCGHSHAPDPQALAAAKDWREVAVLVLGSRCGPARARCFC</sequence>
<dbReference type="GO" id="GO:0006824">
    <property type="term" value="P:cobalt ion transport"/>
    <property type="evidence" value="ECO:0007669"/>
    <property type="project" value="UniProtKB-KW"/>
</dbReference>
<comment type="subcellular location">
    <subcellularLocation>
        <location evidence="2 13">Cell membrane</location>
        <topology evidence="2 13">Multi-pass membrane protein</topology>
    </subcellularLocation>
</comment>
<keyword evidence="4 13" id="KW-0813">Transport</keyword>
<keyword evidence="12" id="KW-0170">Cobalt</keyword>
<evidence type="ECO:0000313" key="14">
    <source>
        <dbReference type="EMBL" id="AEM42717.1"/>
    </source>
</evidence>
<evidence type="ECO:0000256" key="9">
    <source>
        <dbReference type="ARBA" id="ARBA00023065"/>
    </source>
</evidence>
<dbReference type="GO" id="GO:0046583">
    <property type="term" value="F:monoatomic cation efflux transmembrane transporter activity"/>
    <property type="evidence" value="ECO:0007669"/>
    <property type="project" value="TreeGrafter"/>
</dbReference>
<dbReference type="GO" id="GO:0032025">
    <property type="term" value="P:response to cobalt ion"/>
    <property type="evidence" value="ECO:0007669"/>
    <property type="project" value="TreeGrafter"/>
</dbReference>
<evidence type="ECO:0000256" key="2">
    <source>
        <dbReference type="ARBA" id="ARBA00004651"/>
    </source>
</evidence>
<keyword evidence="11 13" id="KW-0472">Membrane</keyword>
<dbReference type="RefSeq" id="WP_014538151.1">
    <property type="nucleotide sequence ID" value="NC_017385.1"/>
</dbReference>
<keyword evidence="15" id="KW-1185">Reference proteome</keyword>
<feature type="transmembrane region" description="Helical" evidence="13">
    <location>
        <begin position="133"/>
        <end position="154"/>
    </location>
</feature>
<gene>
    <name evidence="14" type="ordered locus">KVU_PB0039</name>
</gene>
<evidence type="ECO:0000256" key="12">
    <source>
        <dbReference type="ARBA" id="ARBA00023285"/>
    </source>
</evidence>
<keyword evidence="14" id="KW-0614">Plasmid</keyword>
<comment type="caution">
    <text evidence="13">Lacks conserved residue(s) required for the propagation of feature annotation.</text>
</comment>
<dbReference type="InterPro" id="IPR051224">
    <property type="entry name" value="NiCoT_RcnA"/>
</dbReference>
<organism evidence="14 15">
    <name type="scientific">Ketogulonicigenium vulgare (strain WSH-001)</name>
    <dbReference type="NCBI Taxonomy" id="759362"/>
    <lineage>
        <taxon>Bacteria</taxon>
        <taxon>Pseudomonadati</taxon>
        <taxon>Pseudomonadota</taxon>
        <taxon>Alphaproteobacteria</taxon>
        <taxon>Rhodobacterales</taxon>
        <taxon>Roseobacteraceae</taxon>
        <taxon>Ketogulonicigenium</taxon>
    </lineage>
</organism>
<evidence type="ECO:0000256" key="7">
    <source>
        <dbReference type="ARBA" id="ARBA00022692"/>
    </source>
</evidence>
<dbReference type="PANTHER" id="PTHR40659:SF1">
    <property type="entry name" value="NICKEL_COBALT EFFLUX SYSTEM RCNA"/>
    <property type="match status" value="1"/>
</dbReference>
<proteinExistence type="inferred from homology"/>